<evidence type="ECO:0000313" key="2">
    <source>
        <dbReference type="Proteomes" id="UP001549019"/>
    </source>
</evidence>
<reference evidence="1 2" key="1">
    <citation type="submission" date="2024-05" db="EMBL/GenBank/DDBJ databases">
        <title>Genomic Encyclopedia of Type Strains, Phase IV (KMG-IV): sequencing the most valuable type-strain genomes for metagenomic binning, comparative biology and taxonomic classification.</title>
        <authorList>
            <person name="Goeker M."/>
        </authorList>
    </citation>
    <scope>NUCLEOTIDE SEQUENCE [LARGE SCALE GENOMIC DNA]</scope>
    <source>
        <strain evidence="1 2">DSM 25286</strain>
    </source>
</reference>
<keyword evidence="2" id="KW-1185">Reference proteome</keyword>
<dbReference type="Proteomes" id="UP001549019">
    <property type="component" value="Unassembled WGS sequence"/>
</dbReference>
<dbReference type="EMBL" id="JBDZDV010000007">
    <property type="protein sequence ID" value="MET3111941.1"/>
    <property type="molecule type" value="Genomic_DNA"/>
</dbReference>
<protein>
    <submittedName>
        <fullName evidence="1">Uncharacterized protein</fullName>
    </submittedName>
</protein>
<comment type="caution">
    <text evidence="1">The sequence shown here is derived from an EMBL/GenBank/DDBJ whole genome shotgun (WGS) entry which is preliminary data.</text>
</comment>
<sequence length="56" mass="6383">MALKPSSFSIFFGRFRNLSSNFSRPAGLTGMQFRTMVPLFSSLPDWSMISYWSSPI</sequence>
<organism evidence="1 2">
    <name type="scientific">Salinicoccus halitifaciens</name>
    <dbReference type="NCBI Taxonomy" id="1073415"/>
    <lineage>
        <taxon>Bacteria</taxon>
        <taxon>Bacillati</taxon>
        <taxon>Bacillota</taxon>
        <taxon>Bacilli</taxon>
        <taxon>Bacillales</taxon>
        <taxon>Staphylococcaceae</taxon>
        <taxon>Salinicoccus</taxon>
    </lineage>
</organism>
<proteinExistence type="predicted"/>
<name>A0ABV2EC02_9STAP</name>
<evidence type="ECO:0000313" key="1">
    <source>
        <dbReference type="EMBL" id="MET3111941.1"/>
    </source>
</evidence>
<accession>A0ABV2EC02</accession>
<gene>
    <name evidence="1" type="ORF">ABHD89_002366</name>
</gene>